<evidence type="ECO:0000256" key="1">
    <source>
        <dbReference type="SAM" id="MobiDB-lite"/>
    </source>
</evidence>
<organism evidence="2 3">
    <name type="scientific">Zygosaccharomyces rouxii</name>
    <dbReference type="NCBI Taxonomy" id="4956"/>
    <lineage>
        <taxon>Eukaryota</taxon>
        <taxon>Fungi</taxon>
        <taxon>Dikarya</taxon>
        <taxon>Ascomycota</taxon>
        <taxon>Saccharomycotina</taxon>
        <taxon>Saccharomycetes</taxon>
        <taxon>Saccharomycetales</taxon>
        <taxon>Saccharomycetaceae</taxon>
        <taxon>Zygosaccharomyces</taxon>
    </lineage>
</organism>
<dbReference type="AlphaFoldDB" id="A0A1Q3A2I5"/>
<evidence type="ECO:0000313" key="3">
    <source>
        <dbReference type="Proteomes" id="UP000187013"/>
    </source>
</evidence>
<evidence type="ECO:0000313" key="2">
    <source>
        <dbReference type="EMBL" id="GAV49843.1"/>
    </source>
</evidence>
<gene>
    <name evidence="2" type="ORF">ZYGR_0R00850</name>
</gene>
<reference evidence="2 3" key="1">
    <citation type="submission" date="2016-08" db="EMBL/GenBank/DDBJ databases">
        <title>Draft genome sequence of allopolyploid Zygosaccharomyces rouxii.</title>
        <authorList>
            <person name="Watanabe J."/>
            <person name="Uehara K."/>
            <person name="Mogi Y."/>
            <person name="Tsukioka Y."/>
        </authorList>
    </citation>
    <scope>NUCLEOTIDE SEQUENCE [LARGE SCALE GENOMIC DNA]</scope>
    <source>
        <strain evidence="2 3">NBRC 110957</strain>
    </source>
</reference>
<accession>A0A1Q3A2I5</accession>
<proteinExistence type="predicted"/>
<sequence>MLENNNRDFTSNSRRSSSRLRADPFSMGSRPSSQSFSQSQVPSSFNASRTSSDNLISYGFVADKVLQQCTLLTYPGDPVADPIYPNYQVTLPPSVMRLNKVDAARDKSKSFRPVYPYSHNEERISLGDQSGSSGNNNDENYMNHNEKISQWIESLPIFETSNYELKSYCYYSDFAPNWEEVKLEDQLREEMSAPMSDEILHLSSNKTR</sequence>
<feature type="compositionally biased region" description="Low complexity" evidence="1">
    <location>
        <begin position="24"/>
        <end position="45"/>
    </location>
</feature>
<name>A0A1Q3A2I5_ZYGRO</name>
<dbReference type="EMBL" id="BDGX01000018">
    <property type="protein sequence ID" value="GAV49843.1"/>
    <property type="molecule type" value="Genomic_DNA"/>
</dbReference>
<comment type="caution">
    <text evidence="2">The sequence shown here is derived from an EMBL/GenBank/DDBJ whole genome shotgun (WGS) entry which is preliminary data.</text>
</comment>
<protein>
    <submittedName>
        <fullName evidence="2">Uncharacterized protein</fullName>
    </submittedName>
</protein>
<feature type="region of interest" description="Disordered" evidence="1">
    <location>
        <begin position="1"/>
        <end position="48"/>
    </location>
</feature>
<dbReference type="Proteomes" id="UP000187013">
    <property type="component" value="Unassembled WGS sequence"/>
</dbReference>